<sequence length="38" mass="4436">MKNKNPASYQNLKGRRGVCRTPLKFQHSLFYCFLNCTA</sequence>
<reference evidence="1" key="1">
    <citation type="submission" date="2018-02" db="EMBL/GenBank/DDBJ databases">
        <title>Rhizophora mucronata_Transcriptome.</title>
        <authorList>
            <person name="Meera S.P."/>
            <person name="Sreeshan A."/>
            <person name="Augustine A."/>
        </authorList>
    </citation>
    <scope>NUCLEOTIDE SEQUENCE</scope>
    <source>
        <tissue evidence="1">Leaf</tissue>
    </source>
</reference>
<organism evidence="1">
    <name type="scientific">Rhizophora mucronata</name>
    <name type="common">Asiatic mangrove</name>
    <dbReference type="NCBI Taxonomy" id="61149"/>
    <lineage>
        <taxon>Eukaryota</taxon>
        <taxon>Viridiplantae</taxon>
        <taxon>Streptophyta</taxon>
        <taxon>Embryophyta</taxon>
        <taxon>Tracheophyta</taxon>
        <taxon>Spermatophyta</taxon>
        <taxon>Magnoliopsida</taxon>
        <taxon>eudicotyledons</taxon>
        <taxon>Gunneridae</taxon>
        <taxon>Pentapetalae</taxon>
        <taxon>rosids</taxon>
        <taxon>fabids</taxon>
        <taxon>Malpighiales</taxon>
        <taxon>Rhizophoraceae</taxon>
        <taxon>Rhizophora</taxon>
    </lineage>
</organism>
<dbReference type="AlphaFoldDB" id="A0A2P2PWU6"/>
<proteinExistence type="predicted"/>
<name>A0A2P2PWU6_RHIMU</name>
<dbReference type="EMBL" id="GGEC01078738">
    <property type="protein sequence ID" value="MBX59222.1"/>
    <property type="molecule type" value="Transcribed_RNA"/>
</dbReference>
<evidence type="ECO:0000313" key="1">
    <source>
        <dbReference type="EMBL" id="MBX59222.1"/>
    </source>
</evidence>
<accession>A0A2P2PWU6</accession>
<protein>
    <submittedName>
        <fullName evidence="1">Uncharacterized protein</fullName>
    </submittedName>
</protein>